<dbReference type="Pfam" id="PF05946">
    <property type="entry name" value="TcpA"/>
    <property type="match status" value="1"/>
</dbReference>
<comment type="subcellular location">
    <subcellularLocation>
        <location evidence="1">Membrane</location>
        <topology evidence="1">Single-pass membrane protein</topology>
    </subcellularLocation>
</comment>
<dbReference type="AlphaFoldDB" id="A0A5Y1YEE7"/>
<dbReference type="GO" id="GO:0009289">
    <property type="term" value="C:pilus"/>
    <property type="evidence" value="ECO:0007669"/>
    <property type="project" value="InterPro"/>
</dbReference>
<feature type="transmembrane region" description="Helical" evidence="2">
    <location>
        <begin position="33"/>
        <end position="54"/>
    </location>
</feature>
<dbReference type="Pfam" id="PF07963">
    <property type="entry name" value="N_methyl"/>
    <property type="match status" value="1"/>
</dbReference>
<keyword evidence="2" id="KW-0472">Membrane</keyword>
<sequence>MKTVSLRDIRARFAFTTESEKYRALRKQRGMTLLEIIIVLGIIGVIAAGVVILAQRAYDTKAMTDLANNANTIRTAMKDAYGPSGAYPVANTANTLTMTTSNYTDKNALTTPVGKLIALGKLSVDEAQNNISGNFISAGPGSIGGKANAGYFIELNGLNAQQCRNLLNQMANNWDFVDVLDDAPAGSYGATNTVQLDNASVAVKAGTASPTGVFRSLDSKTGSNILGPDQVVMICSDNNSNGLILGSR</sequence>
<dbReference type="InterPro" id="IPR045584">
    <property type="entry name" value="Pilin-like"/>
</dbReference>
<accession>A0A5Y1YEE7</accession>
<dbReference type="SUPFAM" id="SSF54523">
    <property type="entry name" value="Pili subunits"/>
    <property type="match status" value="1"/>
</dbReference>
<keyword evidence="2" id="KW-0812">Transmembrane</keyword>
<gene>
    <name evidence="3" type="ORF">CTQ69_25945</name>
</gene>
<reference evidence="3" key="1">
    <citation type="submission" date="2018-08" db="EMBL/GenBank/DDBJ databases">
        <authorList>
            <person name="Ashton P.M."/>
            <person name="Dallman T."/>
            <person name="Nair S."/>
            <person name="De Pinna E."/>
            <person name="Peters T."/>
            <person name="Grant K."/>
        </authorList>
    </citation>
    <scope>NUCLEOTIDE SEQUENCE [LARGE SCALE GENOMIC DNA]</scope>
    <source>
        <strain evidence="3">294779</strain>
    </source>
</reference>
<dbReference type="GO" id="GO:0043230">
    <property type="term" value="C:extracellular organelle"/>
    <property type="evidence" value="ECO:0007669"/>
    <property type="project" value="InterPro"/>
</dbReference>
<keyword evidence="2" id="KW-1133">Transmembrane helix</keyword>
<comment type="caution">
    <text evidence="3">The sequence shown here is derived from an EMBL/GenBank/DDBJ whole genome shotgun (WGS) entry which is preliminary data.</text>
</comment>
<proteinExistence type="predicted"/>
<evidence type="ECO:0000313" key="3">
    <source>
        <dbReference type="EMBL" id="ECC3917333.1"/>
    </source>
</evidence>
<evidence type="ECO:0000256" key="2">
    <source>
        <dbReference type="SAM" id="Phobius"/>
    </source>
</evidence>
<dbReference type="EMBL" id="AAIBIC010000057">
    <property type="protein sequence ID" value="ECC3917333.1"/>
    <property type="molecule type" value="Genomic_DNA"/>
</dbReference>
<organism evidence="3">
    <name type="scientific">Salmonella diarizonae</name>
    <dbReference type="NCBI Taxonomy" id="59204"/>
    <lineage>
        <taxon>Bacteria</taxon>
        <taxon>Pseudomonadati</taxon>
        <taxon>Pseudomonadota</taxon>
        <taxon>Gammaproteobacteria</taxon>
        <taxon>Enterobacterales</taxon>
        <taxon>Enterobacteriaceae</taxon>
        <taxon>Salmonella</taxon>
    </lineage>
</organism>
<dbReference type="PROSITE" id="PS00409">
    <property type="entry name" value="PROKAR_NTER_METHYL"/>
    <property type="match status" value="1"/>
</dbReference>
<name>A0A5Y1YEE7_SALDZ</name>
<dbReference type="NCBIfam" id="TIGR02532">
    <property type="entry name" value="IV_pilin_GFxxxE"/>
    <property type="match status" value="1"/>
</dbReference>
<dbReference type="InterPro" id="IPR010271">
    <property type="entry name" value="TcpA"/>
</dbReference>
<dbReference type="Gene3D" id="3.30.1690.10">
    <property type="entry name" value="TcpA-like pilin"/>
    <property type="match status" value="1"/>
</dbReference>
<dbReference type="Proteomes" id="UP000839735">
    <property type="component" value="Unassembled WGS sequence"/>
</dbReference>
<dbReference type="GO" id="GO:0016020">
    <property type="term" value="C:membrane"/>
    <property type="evidence" value="ECO:0007669"/>
    <property type="project" value="UniProtKB-SubCell"/>
</dbReference>
<evidence type="ECO:0000256" key="1">
    <source>
        <dbReference type="ARBA" id="ARBA00004167"/>
    </source>
</evidence>
<dbReference type="InterPro" id="IPR012902">
    <property type="entry name" value="N_methyl_site"/>
</dbReference>
<protein>
    <submittedName>
        <fullName evidence="3">Type IV pilus major pilin</fullName>
    </submittedName>
</protein>